<evidence type="ECO:0000313" key="5">
    <source>
        <dbReference type="EMBL" id="OMP87823.1"/>
    </source>
</evidence>
<feature type="compositionally biased region" description="Polar residues" evidence="3">
    <location>
        <begin position="518"/>
        <end position="527"/>
    </location>
</feature>
<dbReference type="STRING" id="420778.A0A1S8BKQ2"/>
<evidence type="ECO:0000313" key="6">
    <source>
        <dbReference type="Proteomes" id="UP000190776"/>
    </source>
</evidence>
<evidence type="ECO:0000256" key="2">
    <source>
        <dbReference type="ARBA" id="ARBA00023242"/>
    </source>
</evidence>
<dbReference type="OrthoDB" id="2406834at2759"/>
<name>A0A1S8BKQ2_9PEZI</name>
<feature type="domain" description="Xylanolytic transcriptional activator regulatory" evidence="4">
    <location>
        <begin position="115"/>
        <end position="348"/>
    </location>
</feature>
<gene>
    <name evidence="5" type="ORF">BK809_0007913</name>
</gene>
<dbReference type="CDD" id="cd12148">
    <property type="entry name" value="fungal_TF_MHR"/>
    <property type="match status" value="1"/>
</dbReference>
<proteinExistence type="predicted"/>
<protein>
    <submittedName>
        <fullName evidence="5">Putative transcriptional regulatory protein</fullName>
    </submittedName>
</protein>
<comment type="caution">
    <text evidence="5">The sequence shown here is derived from an EMBL/GenBank/DDBJ whole genome shotgun (WGS) entry which is preliminary data.</text>
</comment>
<feature type="compositionally biased region" description="Low complexity" evidence="3">
    <location>
        <begin position="497"/>
        <end position="515"/>
    </location>
</feature>
<dbReference type="Proteomes" id="UP000190776">
    <property type="component" value="Unassembled WGS sequence"/>
</dbReference>
<dbReference type="GO" id="GO:0005634">
    <property type="term" value="C:nucleus"/>
    <property type="evidence" value="ECO:0007669"/>
    <property type="project" value="UniProtKB-SubCell"/>
</dbReference>
<dbReference type="GO" id="GO:0006351">
    <property type="term" value="P:DNA-templated transcription"/>
    <property type="evidence" value="ECO:0007669"/>
    <property type="project" value="InterPro"/>
</dbReference>
<accession>A0A1S8BKQ2</accession>
<dbReference type="InterPro" id="IPR007219">
    <property type="entry name" value="XnlR_reg_dom"/>
</dbReference>
<dbReference type="GO" id="GO:0003677">
    <property type="term" value="F:DNA binding"/>
    <property type="evidence" value="ECO:0007669"/>
    <property type="project" value="InterPro"/>
</dbReference>
<dbReference type="EMBL" id="MSZU01000076">
    <property type="protein sequence ID" value="OMP87823.1"/>
    <property type="molecule type" value="Genomic_DNA"/>
</dbReference>
<evidence type="ECO:0000259" key="4">
    <source>
        <dbReference type="Pfam" id="PF04082"/>
    </source>
</evidence>
<dbReference type="Pfam" id="PF04082">
    <property type="entry name" value="Fungal_trans"/>
    <property type="match status" value="1"/>
</dbReference>
<organism evidence="5 6">
    <name type="scientific">Diplodia seriata</name>
    <dbReference type="NCBI Taxonomy" id="420778"/>
    <lineage>
        <taxon>Eukaryota</taxon>
        <taxon>Fungi</taxon>
        <taxon>Dikarya</taxon>
        <taxon>Ascomycota</taxon>
        <taxon>Pezizomycotina</taxon>
        <taxon>Dothideomycetes</taxon>
        <taxon>Dothideomycetes incertae sedis</taxon>
        <taxon>Botryosphaeriales</taxon>
        <taxon>Botryosphaeriaceae</taxon>
        <taxon>Diplodia</taxon>
    </lineage>
</organism>
<dbReference type="InterPro" id="IPR050613">
    <property type="entry name" value="Sec_Metabolite_Reg"/>
</dbReference>
<keyword evidence="2" id="KW-0539">Nucleus</keyword>
<dbReference type="GO" id="GO:0008270">
    <property type="term" value="F:zinc ion binding"/>
    <property type="evidence" value="ECO:0007669"/>
    <property type="project" value="InterPro"/>
</dbReference>
<dbReference type="AlphaFoldDB" id="A0A1S8BKQ2"/>
<comment type="subcellular location">
    <subcellularLocation>
        <location evidence="1">Nucleus</location>
    </subcellularLocation>
</comment>
<feature type="region of interest" description="Disordered" evidence="3">
    <location>
        <begin position="497"/>
        <end position="527"/>
    </location>
</feature>
<evidence type="ECO:0000256" key="3">
    <source>
        <dbReference type="SAM" id="MobiDB-lite"/>
    </source>
</evidence>
<dbReference type="PANTHER" id="PTHR31001">
    <property type="entry name" value="UNCHARACTERIZED TRANSCRIPTIONAL REGULATORY PROTEIN"/>
    <property type="match status" value="1"/>
</dbReference>
<dbReference type="PANTHER" id="PTHR31001:SF40">
    <property type="entry name" value="ZN(II)2CYS6 TRANSCRIPTION FACTOR (EUROFUNG)"/>
    <property type="match status" value="1"/>
</dbReference>
<evidence type="ECO:0000256" key="1">
    <source>
        <dbReference type="ARBA" id="ARBA00004123"/>
    </source>
</evidence>
<reference evidence="5 6" key="1">
    <citation type="submission" date="2017-01" db="EMBL/GenBank/DDBJ databases">
        <title>Draft genome sequence of Diplodia seriata F98.1, a fungal species involved in grapevine trunk diseases.</title>
        <authorList>
            <person name="Robert-Siegwald G."/>
            <person name="Vallet J."/>
            <person name="Abou-Mansour E."/>
            <person name="Xu J."/>
            <person name="Rey P."/>
            <person name="Bertsch C."/>
            <person name="Rego C."/>
            <person name="Larignon P."/>
            <person name="Fontaine F."/>
            <person name="Lebrun M.-H."/>
        </authorList>
    </citation>
    <scope>NUCLEOTIDE SEQUENCE [LARGE SCALE GENOMIC DNA]</scope>
    <source>
        <strain evidence="5 6">F98.1</strain>
    </source>
</reference>
<sequence length="561" mass="61724">MLENLLRDHIAHWEFTPPAMSDDPSPVLHTPPSDVLQADAPPVGRLITSGSGYTRYQPYHSTWDSALVGSGLMRVGVVTCNEDGLDDPLGQAFDRPLDDLMSSLPPVSQCNALVENFFTVFSPLFHILHVPSFKTMHEAFQSNPNSISLSWLALLYVILSVSVTSLDEDTPLLRDLGRRNDPTKDITVLSTRYRAAAFRCLQADGYMFRQTLHTLQALILMSYGISHSHGDVWSLLGMTYHMALALGCHVDPEHFGLDVLECENRRRCWAGLMMLYTIQNISCGNIHQLQIATSSAVRLPTNIDDDDLAAAAASSSNLAPPADSPRPTEMTYMLFKYRLYELCSRICDAIIGAGSRPVSPDVVAGLESDIQRERETWASRYYYYNNNDDEEHHLPAHQRLQLHILDGYSHQLTLLLHRPAFVAAPNANDNSTSTSSSRKKCIEAALAELALHATLHRDGAALFAPYRWYGRGVASFHAFHAAVVLVAIIVAAPSEPSASTSSDSSSPSGTSSLGGDTAGSQQKQQYRELQQAVTDAVRIFEEMAPRSRFCAKAAPALRGLL</sequence>